<accession>A0A2H1BR70</accession>
<gene>
    <name evidence="1" type="ORF">D915_011201</name>
</gene>
<dbReference type="Proteomes" id="UP000230066">
    <property type="component" value="Unassembled WGS sequence"/>
</dbReference>
<dbReference type="AlphaFoldDB" id="A0A2H1BR70"/>
<name>A0A2H1BR70_FASHE</name>
<proteinExistence type="predicted"/>
<keyword evidence="2" id="KW-1185">Reference proteome</keyword>
<reference evidence="1" key="1">
    <citation type="submission" date="2019-03" db="EMBL/GenBank/DDBJ databases">
        <title>Improved annotation for the trematode Fasciola hepatica.</title>
        <authorList>
            <person name="Choi Y.-J."/>
            <person name="Martin J."/>
            <person name="Mitreva M."/>
        </authorList>
    </citation>
    <scope>NUCLEOTIDE SEQUENCE [LARGE SCALE GENOMIC DNA]</scope>
</reference>
<organism evidence="1 2">
    <name type="scientific">Fasciola hepatica</name>
    <name type="common">Liver fluke</name>
    <dbReference type="NCBI Taxonomy" id="6192"/>
    <lineage>
        <taxon>Eukaryota</taxon>
        <taxon>Metazoa</taxon>
        <taxon>Spiralia</taxon>
        <taxon>Lophotrochozoa</taxon>
        <taxon>Platyhelminthes</taxon>
        <taxon>Trematoda</taxon>
        <taxon>Digenea</taxon>
        <taxon>Plagiorchiida</taxon>
        <taxon>Echinostomata</taxon>
        <taxon>Echinostomatoidea</taxon>
        <taxon>Fasciolidae</taxon>
        <taxon>Fasciola</taxon>
    </lineage>
</organism>
<evidence type="ECO:0000313" key="2">
    <source>
        <dbReference type="Proteomes" id="UP000230066"/>
    </source>
</evidence>
<dbReference type="EMBL" id="JXXN02019649">
    <property type="protein sequence ID" value="THD17961.1"/>
    <property type="molecule type" value="Genomic_DNA"/>
</dbReference>
<sequence>MTLISSIISKVAVRTQKRPTIQPPEKFCKRDNFNLLAANAEMYIKFFAPEDQESALLSSFDGEAQDIVREEGLRKSWVQEDTFHHLRSHLVGEENHVLLQFRFQTRVRLPREKLAEFVSELRLWAVEAFSDMAKTGW</sequence>
<protein>
    <submittedName>
        <fullName evidence="1">Uncharacterized protein</fullName>
    </submittedName>
</protein>
<evidence type="ECO:0000313" key="1">
    <source>
        <dbReference type="EMBL" id="THD17961.1"/>
    </source>
</evidence>
<comment type="caution">
    <text evidence="1">The sequence shown here is derived from an EMBL/GenBank/DDBJ whole genome shotgun (WGS) entry which is preliminary data.</text>
</comment>